<dbReference type="GO" id="GO:0003677">
    <property type="term" value="F:DNA binding"/>
    <property type="evidence" value="ECO:0007669"/>
    <property type="project" value="UniProtKB-KW"/>
</dbReference>
<keyword evidence="4" id="KW-0539">Nucleus</keyword>
<dbReference type="AlphaFoldDB" id="R7W392"/>
<dbReference type="PROSITE" id="PS50181">
    <property type="entry name" value="FBOX"/>
    <property type="match status" value="1"/>
</dbReference>
<dbReference type="Pfam" id="PF02365">
    <property type="entry name" value="NAM"/>
    <property type="match status" value="1"/>
</dbReference>
<name>R7W392_AEGTA</name>
<keyword evidence="2" id="KW-0238">DNA-binding</keyword>
<organism evidence="5">
    <name type="scientific">Aegilops tauschii</name>
    <name type="common">Tausch's goatgrass</name>
    <name type="synonym">Aegilops squarrosa</name>
    <dbReference type="NCBI Taxonomy" id="37682"/>
    <lineage>
        <taxon>Eukaryota</taxon>
        <taxon>Viridiplantae</taxon>
        <taxon>Streptophyta</taxon>
        <taxon>Embryophyta</taxon>
        <taxon>Tracheophyta</taxon>
        <taxon>Spermatophyta</taxon>
        <taxon>Magnoliopsida</taxon>
        <taxon>Liliopsida</taxon>
        <taxon>Poales</taxon>
        <taxon>Poaceae</taxon>
        <taxon>BOP clade</taxon>
        <taxon>Pooideae</taxon>
        <taxon>Triticodae</taxon>
        <taxon>Triticeae</taxon>
        <taxon>Triticinae</taxon>
        <taxon>Aegilops</taxon>
    </lineage>
</organism>
<dbReference type="PROSITE" id="PS51005">
    <property type="entry name" value="NAC"/>
    <property type="match status" value="1"/>
</dbReference>
<sequence length="205" mass="22799">MDLPDELLADVLRRVPPKRLAACRCVCKDWRATIDGHGLVLSHNARWDDTCLFSRVMPSNGGIDTRLASAPSLLSSCIVIDHCNGLLLCTSDNVAKAEMSAMEMEMLISDEKVVLGGSGDEEEEDDVVLPVYRFHPTDEELVTFYLRRKVAGKSLSIEEEWPDAVPDLKQESAHAFVDLEERESADTVADFEEESADAVLVDFER</sequence>
<dbReference type="InterPro" id="IPR001810">
    <property type="entry name" value="F-box_dom"/>
</dbReference>
<evidence type="ECO:0000256" key="1">
    <source>
        <dbReference type="ARBA" id="ARBA00023015"/>
    </source>
</evidence>
<dbReference type="GO" id="GO:0006355">
    <property type="term" value="P:regulation of DNA-templated transcription"/>
    <property type="evidence" value="ECO:0007669"/>
    <property type="project" value="InterPro"/>
</dbReference>
<dbReference type="SUPFAM" id="SSF81383">
    <property type="entry name" value="F-box domain"/>
    <property type="match status" value="1"/>
</dbReference>
<dbReference type="Gene3D" id="1.20.1280.50">
    <property type="match status" value="1"/>
</dbReference>
<dbReference type="PANTHER" id="PTHR34591">
    <property type="entry name" value="OS03G0653100 PROTEIN-RELATED"/>
    <property type="match status" value="1"/>
</dbReference>
<accession>R7W392</accession>
<dbReference type="Pfam" id="PF00646">
    <property type="entry name" value="F-box"/>
    <property type="match status" value="1"/>
</dbReference>
<dbReference type="InterPro" id="IPR003441">
    <property type="entry name" value="NAC-dom"/>
</dbReference>
<dbReference type="EnsemblPlants" id="EMT14186">
    <property type="protein sequence ID" value="EMT14186"/>
    <property type="gene ID" value="F775_42257"/>
</dbReference>
<evidence type="ECO:0008006" key="6">
    <source>
        <dbReference type="Google" id="ProtNLM"/>
    </source>
</evidence>
<protein>
    <recommendedName>
        <fullName evidence="6">F-box domain-containing protein</fullName>
    </recommendedName>
</protein>
<dbReference type="PANTHER" id="PTHR34591:SF37">
    <property type="entry name" value="DUF295 DOMAIN-CONTAINING PROTEIN"/>
    <property type="match status" value="1"/>
</dbReference>
<evidence type="ECO:0000256" key="4">
    <source>
        <dbReference type="ARBA" id="ARBA00023242"/>
    </source>
</evidence>
<evidence type="ECO:0000256" key="3">
    <source>
        <dbReference type="ARBA" id="ARBA00023163"/>
    </source>
</evidence>
<proteinExistence type="predicted"/>
<dbReference type="InterPro" id="IPR036093">
    <property type="entry name" value="NAC_dom_sf"/>
</dbReference>
<reference evidence="5" key="1">
    <citation type="submission" date="2015-06" db="UniProtKB">
        <authorList>
            <consortium name="EnsemblPlants"/>
        </authorList>
    </citation>
    <scope>IDENTIFICATION</scope>
</reference>
<dbReference type="SMART" id="SM00256">
    <property type="entry name" value="FBOX"/>
    <property type="match status" value="1"/>
</dbReference>
<evidence type="ECO:0000256" key="2">
    <source>
        <dbReference type="ARBA" id="ARBA00023125"/>
    </source>
</evidence>
<keyword evidence="1" id="KW-0805">Transcription regulation</keyword>
<dbReference type="SUPFAM" id="SSF101941">
    <property type="entry name" value="NAC domain"/>
    <property type="match status" value="1"/>
</dbReference>
<keyword evidence="3" id="KW-0804">Transcription</keyword>
<evidence type="ECO:0000313" key="5">
    <source>
        <dbReference type="EnsemblPlants" id="EMT14186"/>
    </source>
</evidence>
<dbReference type="InterPro" id="IPR036047">
    <property type="entry name" value="F-box-like_dom_sf"/>
</dbReference>